<dbReference type="InterPro" id="IPR006059">
    <property type="entry name" value="SBP"/>
</dbReference>
<dbReference type="CDD" id="cd13585">
    <property type="entry name" value="PBP2_TMBP_like"/>
    <property type="match status" value="1"/>
</dbReference>
<dbReference type="PANTHER" id="PTHR43649">
    <property type="entry name" value="ARABINOSE-BINDING PROTEIN-RELATED"/>
    <property type="match status" value="1"/>
</dbReference>
<comment type="subcellular location">
    <subcellularLocation>
        <location evidence="1">Cell envelope</location>
    </subcellularLocation>
</comment>
<comment type="caution">
    <text evidence="6">The sequence shown here is derived from an EMBL/GenBank/DDBJ whole genome shotgun (WGS) entry which is preliminary data.</text>
</comment>
<dbReference type="SUPFAM" id="SSF53850">
    <property type="entry name" value="Periplasmic binding protein-like II"/>
    <property type="match status" value="1"/>
</dbReference>
<evidence type="ECO:0000313" key="7">
    <source>
        <dbReference type="Proteomes" id="UP000054686"/>
    </source>
</evidence>
<comment type="similarity">
    <text evidence="2">Belongs to the bacterial solute-binding protein 1 family.</text>
</comment>
<evidence type="ECO:0000256" key="3">
    <source>
        <dbReference type="ARBA" id="ARBA00022448"/>
    </source>
</evidence>
<dbReference type="Proteomes" id="UP000054686">
    <property type="component" value="Unassembled WGS sequence"/>
</dbReference>
<dbReference type="RefSeq" id="WP_060565817.1">
    <property type="nucleotide sequence ID" value="NZ_CP040006.1"/>
</dbReference>
<evidence type="ECO:0000256" key="1">
    <source>
        <dbReference type="ARBA" id="ARBA00004196"/>
    </source>
</evidence>
<evidence type="ECO:0000256" key="2">
    <source>
        <dbReference type="ARBA" id="ARBA00008520"/>
    </source>
</evidence>
<evidence type="ECO:0000256" key="4">
    <source>
        <dbReference type="ARBA" id="ARBA00022729"/>
    </source>
</evidence>
<protein>
    <submittedName>
        <fullName evidence="6">Sugar ABC transporter substrate-binding protein</fullName>
    </submittedName>
</protein>
<feature type="chain" id="PRO_5039396097" evidence="5">
    <location>
        <begin position="21"/>
        <end position="440"/>
    </location>
</feature>
<dbReference type="GO" id="GO:0030313">
    <property type="term" value="C:cell envelope"/>
    <property type="evidence" value="ECO:0007669"/>
    <property type="project" value="UniProtKB-SubCell"/>
</dbReference>
<organism evidence="6 7">
    <name type="scientific">Schaalia odontolytica</name>
    <dbReference type="NCBI Taxonomy" id="1660"/>
    <lineage>
        <taxon>Bacteria</taxon>
        <taxon>Bacillati</taxon>
        <taxon>Actinomycetota</taxon>
        <taxon>Actinomycetes</taxon>
        <taxon>Actinomycetales</taxon>
        <taxon>Actinomycetaceae</taxon>
        <taxon>Schaalia</taxon>
    </lineage>
</organism>
<proteinExistence type="inferred from homology"/>
<evidence type="ECO:0000256" key="5">
    <source>
        <dbReference type="SAM" id="SignalP"/>
    </source>
</evidence>
<dbReference type="AlphaFoldDB" id="A0A0V8RYA5"/>
<dbReference type="Pfam" id="PF01547">
    <property type="entry name" value="SBP_bac_1"/>
    <property type="match status" value="1"/>
</dbReference>
<dbReference type="PROSITE" id="PS51257">
    <property type="entry name" value="PROKAR_LIPOPROTEIN"/>
    <property type="match status" value="1"/>
</dbReference>
<dbReference type="EMBL" id="LLVT01000001">
    <property type="protein sequence ID" value="KSW13028.1"/>
    <property type="molecule type" value="Genomic_DNA"/>
</dbReference>
<keyword evidence="4 5" id="KW-0732">Signal</keyword>
<dbReference type="OrthoDB" id="1650177at2"/>
<reference evidence="6 7" key="1">
    <citation type="submission" date="2015-10" db="EMBL/GenBank/DDBJ databases">
        <title>Draft Genome of Actinomyces odontolyticus subsp. actinosynbacter strain XH001.</title>
        <authorList>
            <person name="Mclean J.S."/>
            <person name="He X."/>
        </authorList>
    </citation>
    <scope>NUCLEOTIDE SEQUENCE [LARGE SCALE GENOMIC DNA]</scope>
    <source>
        <strain evidence="6 7">XH001</strain>
    </source>
</reference>
<accession>A0A0V8RYA5</accession>
<evidence type="ECO:0000313" key="6">
    <source>
        <dbReference type="EMBL" id="KSW13028.1"/>
    </source>
</evidence>
<name>A0A0V8RYA5_9ACTO</name>
<dbReference type="PANTHER" id="PTHR43649:SF31">
    <property type="entry name" value="SN-GLYCEROL-3-PHOSPHATE-BINDING PERIPLASMIC PROTEIN UGPB"/>
    <property type="match status" value="1"/>
</dbReference>
<dbReference type="InterPro" id="IPR050490">
    <property type="entry name" value="Bact_solute-bd_prot1"/>
</dbReference>
<gene>
    <name evidence="6" type="ORF">APY09_01290</name>
</gene>
<dbReference type="Gene3D" id="3.40.190.10">
    <property type="entry name" value="Periplasmic binding protein-like II"/>
    <property type="match status" value="1"/>
</dbReference>
<sequence>MKRRFVTATALIGAASMLMAACSQGGSASSEAGTSLTLRLWDDQAAQAYEAALPAFTEETGITVNVEVVPWSDYFTGLRSELAAGTGPDVFWSNTNNYTEYARGGKIVNIDEEFPASERDGWLQGAIDQYTVDGKLYGVPVLTDPSIAVYYNKSLLDAAGVSIDDLQNLSWDPSASTDSLREITRKLTLDSSGRNAADPAFDADHIVQYGYNAALDGQAMFIPYLGSAGATLQDESGRFTFASPEGDAAVGYLVDLINKEHVAPSAADTNDNGDFSRDQFLQGKIALFQSGSYNLANVAEGASFEWGLAPQPKGPAGAVTVGNSVVAAGSTASANPEAQHKLLAWLAGKDGGAALGKTGAGFPANEKAQATWTAYWSDKGVDTSVMAKTPSGTIMAPFGAKLGAAMDAYNGVLKEVFLGRTGVHEGVQAAQDAANAAIDQ</sequence>
<feature type="signal peptide" evidence="5">
    <location>
        <begin position="1"/>
        <end position="20"/>
    </location>
</feature>
<keyword evidence="3" id="KW-0813">Transport</keyword>